<organism evidence="2 3">
    <name type="scientific">Streptomyces rochei</name>
    <name type="common">Streptomyces parvullus</name>
    <dbReference type="NCBI Taxonomy" id="1928"/>
    <lineage>
        <taxon>Bacteria</taxon>
        <taxon>Bacillati</taxon>
        <taxon>Actinomycetota</taxon>
        <taxon>Actinomycetes</taxon>
        <taxon>Kitasatosporales</taxon>
        <taxon>Streptomycetaceae</taxon>
        <taxon>Streptomyces</taxon>
        <taxon>Streptomyces rochei group</taxon>
    </lineage>
</organism>
<dbReference type="Pfam" id="PF12401">
    <property type="entry name" value="FhaA_N"/>
    <property type="match status" value="1"/>
</dbReference>
<dbReference type="InterPro" id="IPR022128">
    <property type="entry name" value="FhaA_N"/>
</dbReference>
<evidence type="ECO:0000313" key="2">
    <source>
        <dbReference type="EMBL" id="WMC89995.1"/>
    </source>
</evidence>
<proteinExistence type="predicted"/>
<evidence type="ECO:0000259" key="1">
    <source>
        <dbReference type="Pfam" id="PF12401"/>
    </source>
</evidence>
<gene>
    <name evidence="2" type="ORF">P7W03_32250</name>
</gene>
<reference evidence="2" key="1">
    <citation type="submission" date="2023-03" db="EMBL/GenBank/DDBJ databases">
        <title>Borrelidin-producing and root-colonizing Streptomyces rochei is a potent biopesticide for soil-borne oomycete-caused plant diseases.</title>
        <authorList>
            <person name="Zhou D."/>
            <person name="Wang X."/>
            <person name="Navarro-Munoz J.C."/>
            <person name="Li W."/>
            <person name="Li J."/>
            <person name="Jiu M."/>
            <person name="Deng S."/>
            <person name="Ye Y."/>
            <person name="Daly P."/>
            <person name="Wei L."/>
        </authorList>
    </citation>
    <scope>NUCLEOTIDE SEQUENCE</scope>
    <source>
        <strain evidence="2">JK1</strain>
    </source>
</reference>
<protein>
    <submittedName>
        <fullName evidence="2">DUF3662 domain-containing protein</fullName>
    </submittedName>
</protein>
<evidence type="ECO:0000313" key="3">
    <source>
        <dbReference type="Proteomes" id="UP001231701"/>
    </source>
</evidence>
<name>A0AAX3ZT31_STRRO</name>
<feature type="domain" description="FhaA N-terminal" evidence="1">
    <location>
        <begin position="5"/>
        <end position="115"/>
    </location>
</feature>
<dbReference type="Proteomes" id="UP001231701">
    <property type="component" value="Chromosome"/>
</dbReference>
<accession>A0AAX3ZT31</accession>
<dbReference type="RefSeq" id="WP_062132358.1">
    <property type="nucleotide sequence ID" value="NZ_CP121271.1"/>
</dbReference>
<dbReference type="InterPro" id="IPR042287">
    <property type="entry name" value="FhaA_N_sf"/>
</dbReference>
<sequence length="141" mass="15037">MGAISALEKTLENRMEALWARVFDKDPVELLDALRTECDSKAVVSPAGRVLAPNAYDVALAGSVHDELARHGGRVGQVLTDSLARHAERRGYEWAGPLAVHITRSDDVPGGRYRVASGVLPHVSADGFPDAGRPQRTDGGA</sequence>
<dbReference type="GeneID" id="90946808"/>
<dbReference type="AlphaFoldDB" id="A0AAX3ZT31"/>
<dbReference type="EMBL" id="CP121271">
    <property type="protein sequence ID" value="WMC89995.1"/>
    <property type="molecule type" value="Genomic_DNA"/>
</dbReference>
<dbReference type="Gene3D" id="3.30.2320.60">
    <property type="entry name" value="FhaA, phosphopeptide-binding domain (DUF3662)"/>
    <property type="match status" value="1"/>
</dbReference>